<sequence>MSALRRSDNENMIVQPRNPVKKEKTKADIASMVVEAVRKEQERTKAELALLVSNDVANNVSLQVDSFLRNYMNNNILHVHSTESASSSIPDLQQQLYLKMKDDEQAHNADLLIWLALIYKFRKPDSNADPCRVDTFCSRDHEDHHEDDARLEGESHMKRQRTSEHGTYTRDQGTDDDEVPSKEVSLELLAEVSGKGITTDAL</sequence>
<reference evidence="2" key="1">
    <citation type="journal article" date="2022" name="Int. J. Mol. Sci.">
        <title>Draft Genome of Tanacetum Coccineum: Genomic Comparison of Closely Related Tanacetum-Family Plants.</title>
        <authorList>
            <person name="Yamashiro T."/>
            <person name="Shiraishi A."/>
            <person name="Nakayama K."/>
            <person name="Satake H."/>
        </authorList>
    </citation>
    <scope>NUCLEOTIDE SEQUENCE</scope>
</reference>
<dbReference type="Proteomes" id="UP001151760">
    <property type="component" value="Unassembled WGS sequence"/>
</dbReference>
<proteinExistence type="predicted"/>
<name>A0ABQ5ATZ6_9ASTR</name>
<organism evidence="2 3">
    <name type="scientific">Tanacetum coccineum</name>
    <dbReference type="NCBI Taxonomy" id="301880"/>
    <lineage>
        <taxon>Eukaryota</taxon>
        <taxon>Viridiplantae</taxon>
        <taxon>Streptophyta</taxon>
        <taxon>Embryophyta</taxon>
        <taxon>Tracheophyta</taxon>
        <taxon>Spermatophyta</taxon>
        <taxon>Magnoliopsida</taxon>
        <taxon>eudicotyledons</taxon>
        <taxon>Gunneridae</taxon>
        <taxon>Pentapetalae</taxon>
        <taxon>asterids</taxon>
        <taxon>campanulids</taxon>
        <taxon>Asterales</taxon>
        <taxon>Asteraceae</taxon>
        <taxon>Asteroideae</taxon>
        <taxon>Anthemideae</taxon>
        <taxon>Anthemidinae</taxon>
        <taxon>Tanacetum</taxon>
    </lineage>
</organism>
<gene>
    <name evidence="2" type="ORF">Tco_0840588</name>
</gene>
<accession>A0ABQ5ATZ6</accession>
<evidence type="ECO:0000313" key="3">
    <source>
        <dbReference type="Proteomes" id="UP001151760"/>
    </source>
</evidence>
<feature type="compositionally biased region" description="Basic and acidic residues" evidence="1">
    <location>
        <begin position="144"/>
        <end position="168"/>
    </location>
</feature>
<comment type="caution">
    <text evidence="2">The sequence shown here is derived from an EMBL/GenBank/DDBJ whole genome shotgun (WGS) entry which is preliminary data.</text>
</comment>
<reference evidence="2" key="2">
    <citation type="submission" date="2022-01" db="EMBL/GenBank/DDBJ databases">
        <authorList>
            <person name="Yamashiro T."/>
            <person name="Shiraishi A."/>
            <person name="Satake H."/>
            <person name="Nakayama K."/>
        </authorList>
    </citation>
    <scope>NUCLEOTIDE SEQUENCE</scope>
</reference>
<feature type="region of interest" description="Disordered" evidence="1">
    <location>
        <begin position="144"/>
        <end position="183"/>
    </location>
</feature>
<protein>
    <submittedName>
        <fullName evidence="2">Uncharacterized protein</fullName>
    </submittedName>
</protein>
<evidence type="ECO:0000256" key="1">
    <source>
        <dbReference type="SAM" id="MobiDB-lite"/>
    </source>
</evidence>
<keyword evidence="3" id="KW-1185">Reference proteome</keyword>
<dbReference type="EMBL" id="BQNB010012642">
    <property type="protein sequence ID" value="GJT06126.1"/>
    <property type="molecule type" value="Genomic_DNA"/>
</dbReference>
<evidence type="ECO:0000313" key="2">
    <source>
        <dbReference type="EMBL" id="GJT06126.1"/>
    </source>
</evidence>